<dbReference type="PATRIC" id="fig|1123269.5.peg.3140"/>
<dbReference type="Proteomes" id="UP000018851">
    <property type="component" value="Chromosome"/>
</dbReference>
<evidence type="ECO:0000313" key="3">
    <source>
        <dbReference type="Proteomes" id="UP000018851"/>
    </source>
</evidence>
<feature type="chain" id="PRO_5004785240" evidence="1">
    <location>
        <begin position="29"/>
        <end position="955"/>
    </location>
</feature>
<keyword evidence="3" id="KW-1185">Reference proteome</keyword>
<feature type="signal peptide" evidence="1">
    <location>
        <begin position="1"/>
        <end position="28"/>
    </location>
</feature>
<accession>W0AGV7</accession>
<dbReference type="AlphaFoldDB" id="W0AGV7"/>
<evidence type="ECO:0000313" key="2">
    <source>
        <dbReference type="EMBL" id="AHE54890.1"/>
    </source>
</evidence>
<evidence type="ECO:0000256" key="1">
    <source>
        <dbReference type="SAM" id="SignalP"/>
    </source>
</evidence>
<dbReference type="STRING" id="1123269.NX02_16050"/>
<reference evidence="2 3" key="1">
    <citation type="submission" date="2013-07" db="EMBL/GenBank/DDBJ databases">
        <title>Completed genome of Sphingomonas sanxanigenens NX02.</title>
        <authorList>
            <person name="Ma T."/>
            <person name="Huang H."/>
            <person name="Wu M."/>
            <person name="Li X."/>
            <person name="Li G."/>
        </authorList>
    </citation>
    <scope>NUCLEOTIDE SEQUENCE [LARGE SCALE GENOMIC DNA]</scope>
    <source>
        <strain evidence="2 3">NX02</strain>
    </source>
</reference>
<gene>
    <name evidence="2" type="ORF">NX02_16050</name>
</gene>
<sequence>MGTIVLQTRSRRIGAGALALAMMLGAGAAALPAQSPPAQSPPAGTSAVAALPAELAGFDLDFVVLYRADDPGMALRPAGIPNLVYNVASWRAFDPARADLATSKRDDSSQGDGFDDRILDGRAEKRSADYFNSGERIHLAPARIARQGSRLIAHYPADPRFTLTAEVDLAAKPYPLLRWHLTAKVPGNFSVGYVGAPQVAPAAADEVWQPLVWQEKRMPDRAYLTMAYRAPLPTAMVRRGGTAYAAIAHPSEFPFQPLPTADNSRFGVAVRTEDGQASPQIFAPVMGGAGSKLAAGASTGFSAYLVRSEARDLTQLYERLARTVYGFRDYRSNAVGSLNAAFDTITDYSMSAYARWIAELKGSSYSTDVPGAVKNVSSLNPLMLALVTDRRDIFDDRVVPYVEFMLSREKFLFSLDPEQKIQHPSRQLLGPAAPVSELAALYDIFDRRNPAYLALARGEFEGNRTRNLDVAESGRTWPNALSLYTATGDRALLAEAVAGADRYLQRRVVTPATRFEDGAFFFWPEFVPDFVDLYRLYEATGARRFLAAAQSGARRYAMFVWMAPAIPDATVTVNPGGKAPVYWYLKGKGHTPMSAPEEQVPAWRLSEIGLTAESSGTSTGHRAIFMANYAPWMLRIGADAQDGFLRDIAKAAIIGRYRNFPGYHINTARTTIYEAADYPLHDHKQLSVNSFHYNHIWPMATMLLDYLVSDAHVRSGGAIDFPAQFIEGYAYLQNGFYGHRAGRFHGDRDVWLWMPRGLVKTDASELNYVAGYRGDALYLAFANQSDTPVTARFTLAADRVQRVGRLRVMRLSPAGTAALDGEGYGVTVPAGGQVALRIDGLRADARFQRAMRAGGKTPVAHDEAGLGFGDARAYLLDFGALGRRGFVYLRDDDRSIGSATLRYRDASGTRQELTDTSFPFEFSVPLPAGAPFAFRLSGVKTDGSRDAGVETVLGR</sequence>
<proteinExistence type="predicted"/>
<dbReference type="HOGENOM" id="CLU_306707_0_0_5"/>
<dbReference type="eggNOG" id="COG1470">
    <property type="taxonomic scope" value="Bacteria"/>
</dbReference>
<organism evidence="2 3">
    <name type="scientific">Sphingomonas sanxanigenens DSM 19645 = NX02</name>
    <dbReference type="NCBI Taxonomy" id="1123269"/>
    <lineage>
        <taxon>Bacteria</taxon>
        <taxon>Pseudomonadati</taxon>
        <taxon>Pseudomonadota</taxon>
        <taxon>Alphaproteobacteria</taxon>
        <taxon>Sphingomonadales</taxon>
        <taxon>Sphingomonadaceae</taxon>
        <taxon>Sphingomonas</taxon>
    </lineage>
</organism>
<dbReference type="EMBL" id="CP006644">
    <property type="protein sequence ID" value="AHE54890.1"/>
    <property type="molecule type" value="Genomic_DNA"/>
</dbReference>
<protein>
    <submittedName>
        <fullName evidence="2">Uncharacterized protein</fullName>
    </submittedName>
</protein>
<dbReference type="KEGG" id="ssan:NX02_16050"/>
<keyword evidence="1" id="KW-0732">Signal</keyword>
<name>W0AGV7_9SPHN</name>